<dbReference type="InterPro" id="IPR016181">
    <property type="entry name" value="Acyl_CoA_acyltransferase"/>
</dbReference>
<organism evidence="2 3">
    <name type="scientific">Flavivirga amylovorans</name>
    <dbReference type="NCBI Taxonomy" id="870486"/>
    <lineage>
        <taxon>Bacteria</taxon>
        <taxon>Pseudomonadati</taxon>
        <taxon>Bacteroidota</taxon>
        <taxon>Flavobacteriia</taxon>
        <taxon>Flavobacteriales</taxon>
        <taxon>Flavobacteriaceae</taxon>
        <taxon>Flavivirga</taxon>
    </lineage>
</organism>
<dbReference type="SUPFAM" id="SSF55729">
    <property type="entry name" value="Acyl-CoA N-acyltransferases (Nat)"/>
    <property type="match status" value="1"/>
</dbReference>
<dbReference type="GO" id="GO:0016746">
    <property type="term" value="F:acyltransferase activity"/>
    <property type="evidence" value="ECO:0007669"/>
    <property type="project" value="UniProtKB-KW"/>
</dbReference>
<comment type="caution">
    <text evidence="2">The sequence shown here is derived from an EMBL/GenBank/DDBJ whole genome shotgun (WGS) entry which is preliminary data.</text>
</comment>
<dbReference type="EMBL" id="JAUOEM010000003">
    <property type="protein sequence ID" value="MDO5987891.1"/>
    <property type="molecule type" value="Genomic_DNA"/>
</dbReference>
<evidence type="ECO:0000313" key="3">
    <source>
        <dbReference type="Proteomes" id="UP001176891"/>
    </source>
</evidence>
<evidence type="ECO:0000313" key="2">
    <source>
        <dbReference type="EMBL" id="MDO5987891.1"/>
    </source>
</evidence>
<sequence>MKAFLGENSLPPIYSKVTDGNGVDYNINVKSNFGLKDQVLIVKDIPDYLNIHINKQLTNFVVNRITTLKGHFIELHSFKNIADYLKSNFGTKSRSNLRRYQNRLETCFNIKYIVYYGSIEKQEYNRLFITLKDLLIRRFKEKKEANYELQHLEEFQDVVYDLILNKKANLFVIYDGNKPISIRINMHKKALSFYILSGFDIDYSKFHLGTLDMLKNIEWCIDNDFEIYDLLKGYDYYKKKWATKTHYYYNHIIYNSNSINLSLIGKSRTIKENIKYKCYNVFKKYYLDTKYKEFKKSIYRVKNTFTKKEKLFKISDFDSKISNELIKIDIEKDGAYAFLRKPVYDFLFINNESTNNVTVSKFVEAPNRFQIKSKTKYKLLEVIN</sequence>
<accession>A0ABT8X1U4</accession>
<reference evidence="2" key="1">
    <citation type="submission" date="2023-07" db="EMBL/GenBank/DDBJ databases">
        <title>Two novel species in the genus Flavivirga.</title>
        <authorList>
            <person name="Kwon K."/>
        </authorList>
    </citation>
    <scope>NUCLEOTIDE SEQUENCE</scope>
    <source>
        <strain evidence="2">KACC 14157</strain>
    </source>
</reference>
<dbReference type="Proteomes" id="UP001176891">
    <property type="component" value="Unassembled WGS sequence"/>
</dbReference>
<protein>
    <submittedName>
        <fullName evidence="2">GNAT family N-acetyltransferase</fullName>
        <ecNumber evidence="2">2.3.1.-</ecNumber>
    </submittedName>
</protein>
<feature type="domain" description="BioF2-like acetyltransferase" evidence="1">
    <location>
        <begin position="92"/>
        <end position="239"/>
    </location>
</feature>
<name>A0ABT8X1U4_9FLAO</name>
<dbReference type="RefSeq" id="WP_303282477.1">
    <property type="nucleotide sequence ID" value="NZ_BAABCZ010000011.1"/>
</dbReference>
<dbReference type="EC" id="2.3.1.-" evidence="2"/>
<dbReference type="InterPro" id="IPR038740">
    <property type="entry name" value="BioF2-like_GNAT_dom"/>
</dbReference>
<keyword evidence="3" id="KW-1185">Reference proteome</keyword>
<keyword evidence="2" id="KW-0012">Acyltransferase</keyword>
<dbReference type="Gene3D" id="3.40.630.30">
    <property type="match status" value="1"/>
</dbReference>
<dbReference type="Pfam" id="PF13480">
    <property type="entry name" value="Acetyltransf_6"/>
    <property type="match status" value="1"/>
</dbReference>
<gene>
    <name evidence="2" type="ORF">Q4Q39_10805</name>
</gene>
<proteinExistence type="predicted"/>
<keyword evidence="2" id="KW-0808">Transferase</keyword>
<evidence type="ECO:0000259" key="1">
    <source>
        <dbReference type="Pfam" id="PF13480"/>
    </source>
</evidence>